<dbReference type="Proteomes" id="UP000602198">
    <property type="component" value="Unassembled WGS sequence"/>
</dbReference>
<dbReference type="InterPro" id="IPR036922">
    <property type="entry name" value="Rieske_2Fe-2S_sf"/>
</dbReference>
<keyword evidence="10" id="KW-0732">Signal</keyword>
<dbReference type="PROSITE" id="PS51318">
    <property type="entry name" value="TAT"/>
    <property type="match status" value="1"/>
</dbReference>
<dbReference type="CDD" id="cd03467">
    <property type="entry name" value="Rieske"/>
    <property type="match status" value="1"/>
</dbReference>
<dbReference type="RefSeq" id="WP_201945117.1">
    <property type="nucleotide sequence ID" value="NZ_JAERRJ010000002.1"/>
</dbReference>
<dbReference type="SUPFAM" id="SSF50022">
    <property type="entry name" value="ISP domain"/>
    <property type="match status" value="1"/>
</dbReference>
<evidence type="ECO:0000259" key="11">
    <source>
        <dbReference type="PROSITE" id="PS51296"/>
    </source>
</evidence>
<evidence type="ECO:0000313" key="13">
    <source>
        <dbReference type="Proteomes" id="UP000602198"/>
    </source>
</evidence>
<comment type="cofactor">
    <cofactor evidence="9">
        <name>[2Fe-2S] cluster</name>
        <dbReference type="ChEBI" id="CHEBI:190135"/>
    </cofactor>
</comment>
<comment type="caution">
    <text evidence="12">The sequence shown here is derived from an EMBL/GenBank/DDBJ whole genome shotgun (WGS) entry which is preliminary data.</text>
</comment>
<keyword evidence="3" id="KW-0001">2Fe-2S</keyword>
<dbReference type="InterPro" id="IPR006311">
    <property type="entry name" value="TAT_signal"/>
</dbReference>
<dbReference type="Gene3D" id="2.102.10.10">
    <property type="entry name" value="Rieske [2Fe-2S] iron-sulphur domain"/>
    <property type="match status" value="1"/>
</dbReference>
<accession>A0ABS1M1B7</accession>
<keyword evidence="13" id="KW-1185">Reference proteome</keyword>
<dbReference type="EMBL" id="JAERRJ010000002">
    <property type="protein sequence ID" value="MBL1074311.1"/>
    <property type="molecule type" value="Genomic_DNA"/>
</dbReference>
<comment type="function">
    <text evidence="1">Iron-sulfur subunit of the cytochrome bc1 complex, an essential component of the respiratory electron transport chain required for ATP synthesis. The bc1 complex catalyzes the oxidation of menaquinol and the reduction of cytochrome c in the respiratory chain. The bc1 complex operates through a Q-cycle mechanism that couples electron transfer to generation of the proton gradient that drives ATP synthesis.</text>
</comment>
<evidence type="ECO:0000256" key="10">
    <source>
        <dbReference type="SAM" id="SignalP"/>
    </source>
</evidence>
<keyword evidence="6" id="KW-0411">Iron-sulfur</keyword>
<reference evidence="12 13" key="1">
    <citation type="submission" date="2021-01" db="EMBL/GenBank/DDBJ databases">
        <title>WGS of actinomycetes isolated from Thailand.</title>
        <authorList>
            <person name="Thawai C."/>
        </authorList>
    </citation>
    <scope>NUCLEOTIDE SEQUENCE [LARGE SCALE GENOMIC DNA]</scope>
    <source>
        <strain evidence="12 13">LPG 2</strain>
    </source>
</reference>
<protein>
    <recommendedName>
        <fullName evidence="2">Cytochrome bc1 complex Rieske iron-sulfur subunit</fullName>
    </recommendedName>
    <alternativeName>
        <fullName evidence="8">Cytochrome bc1 reductase complex subunit QcrA</fullName>
    </alternativeName>
</protein>
<name>A0ABS1M1B7_9NOCA</name>
<evidence type="ECO:0000256" key="7">
    <source>
        <dbReference type="ARBA" id="ARBA00023157"/>
    </source>
</evidence>
<evidence type="ECO:0000256" key="6">
    <source>
        <dbReference type="ARBA" id="ARBA00023014"/>
    </source>
</evidence>
<evidence type="ECO:0000256" key="2">
    <source>
        <dbReference type="ARBA" id="ARBA00015816"/>
    </source>
</evidence>
<proteinExistence type="predicted"/>
<feature type="signal peptide" evidence="10">
    <location>
        <begin position="1"/>
        <end position="31"/>
    </location>
</feature>
<evidence type="ECO:0000256" key="8">
    <source>
        <dbReference type="ARBA" id="ARBA00029586"/>
    </source>
</evidence>
<dbReference type="PROSITE" id="PS51257">
    <property type="entry name" value="PROKAR_LIPOPROTEIN"/>
    <property type="match status" value="1"/>
</dbReference>
<dbReference type="InterPro" id="IPR014349">
    <property type="entry name" value="Rieske_Fe-S_prot"/>
</dbReference>
<dbReference type="PRINTS" id="PR00162">
    <property type="entry name" value="RIESKE"/>
</dbReference>
<feature type="chain" id="PRO_5045519807" description="Cytochrome bc1 complex Rieske iron-sulfur subunit" evidence="10">
    <location>
        <begin position="32"/>
        <end position="129"/>
    </location>
</feature>
<dbReference type="PANTHER" id="PTHR10134">
    <property type="entry name" value="CYTOCHROME B-C1 COMPLEX SUBUNIT RIESKE, MITOCHONDRIAL"/>
    <property type="match status" value="1"/>
</dbReference>
<sequence>MSQRPELRRRTFLGCAACAVAAAAGCSSSRAEDPVAFTVPAADIPVGGGIVYADRQTVITQPNPGEFQAFSTVCPHQGCAVNEIRADVIVCPCHGSGFQLSDGSVRRGPARDPLSRREIRVDGAHLRIG</sequence>
<evidence type="ECO:0000256" key="5">
    <source>
        <dbReference type="ARBA" id="ARBA00023004"/>
    </source>
</evidence>
<dbReference type="InterPro" id="IPR005805">
    <property type="entry name" value="Rieske_Fe-S_prot_C"/>
</dbReference>
<gene>
    <name evidence="12" type="ORF">JK358_07865</name>
</gene>
<evidence type="ECO:0000256" key="3">
    <source>
        <dbReference type="ARBA" id="ARBA00022714"/>
    </source>
</evidence>
<evidence type="ECO:0000256" key="9">
    <source>
        <dbReference type="ARBA" id="ARBA00034078"/>
    </source>
</evidence>
<feature type="domain" description="Rieske" evidence="11">
    <location>
        <begin position="36"/>
        <end position="128"/>
    </location>
</feature>
<dbReference type="PROSITE" id="PS51296">
    <property type="entry name" value="RIESKE"/>
    <property type="match status" value="1"/>
</dbReference>
<evidence type="ECO:0000256" key="4">
    <source>
        <dbReference type="ARBA" id="ARBA00022723"/>
    </source>
</evidence>
<keyword evidence="7" id="KW-1015">Disulfide bond</keyword>
<evidence type="ECO:0000256" key="1">
    <source>
        <dbReference type="ARBA" id="ARBA00002494"/>
    </source>
</evidence>
<organism evidence="12 13">
    <name type="scientific">Nocardia acididurans</name>
    <dbReference type="NCBI Taxonomy" id="2802282"/>
    <lineage>
        <taxon>Bacteria</taxon>
        <taxon>Bacillati</taxon>
        <taxon>Actinomycetota</taxon>
        <taxon>Actinomycetes</taxon>
        <taxon>Mycobacteriales</taxon>
        <taxon>Nocardiaceae</taxon>
        <taxon>Nocardia</taxon>
    </lineage>
</organism>
<evidence type="ECO:0000313" key="12">
    <source>
        <dbReference type="EMBL" id="MBL1074311.1"/>
    </source>
</evidence>
<dbReference type="InterPro" id="IPR017941">
    <property type="entry name" value="Rieske_2Fe-2S"/>
</dbReference>
<keyword evidence="4" id="KW-0479">Metal-binding</keyword>
<dbReference type="Pfam" id="PF00355">
    <property type="entry name" value="Rieske"/>
    <property type="match status" value="1"/>
</dbReference>
<keyword evidence="5" id="KW-0408">Iron</keyword>